<sequence>MKKFIFKKRYLAAVLAGFMFLTGCAGQKGPESEKREVKTGTVSLADIHTAEYWINRRGEDHTVLMTAAEISDYNKMIQQNIGKEASLYDLDSLAEGMERAQLQSWLESSEIPSEGPYYSGSRQLSDADWKRIEANKNLDHIPEEPKVRWGVCTERSSVRTFPTADAVTAQQDDRYDDTFQETAILLNEPAAILHTSADGKFYYVCIRNYRGWVSADAIGLCRNYDEWKQAVDAQSFLIVTGSRYLLNEDPYEPAVSNRELTMGTKFALAEKPGTVKSIRNRVSYDSYIIDFPVRNEDGSLSYKEVLVPVSADVSVGYLEYTEPAVLEQAFKMLGEVYGWGGMVDARDCSSLVMELYQCFGFELPRNGSGLAMLPGEDNGELKDLTVKEKEDLLGEAAPGSILYFPGHIMLYLGEAEGKFYCLSATGSFAPEGTSENEVRKVNSVVISSLDVIRKNGNTWMESLEKLIRL</sequence>
<dbReference type="EMBL" id="JAOQJQ010000006">
    <property type="protein sequence ID" value="MCU6763320.1"/>
    <property type="molecule type" value="Genomic_DNA"/>
</dbReference>
<organism evidence="8 9">
    <name type="scientific">Brotonthovivens ammoniilytica</name>
    <dbReference type="NCBI Taxonomy" id="2981725"/>
    <lineage>
        <taxon>Bacteria</taxon>
        <taxon>Bacillati</taxon>
        <taxon>Bacillota</taxon>
        <taxon>Clostridia</taxon>
        <taxon>Lachnospirales</taxon>
        <taxon>Lachnospiraceae</taxon>
        <taxon>Brotonthovivens</taxon>
    </lineage>
</organism>
<feature type="chain" id="PRO_5045996207" evidence="5">
    <location>
        <begin position="26"/>
        <end position="469"/>
    </location>
</feature>
<keyword evidence="4" id="KW-0788">Thiol protease</keyword>
<evidence type="ECO:0000256" key="5">
    <source>
        <dbReference type="SAM" id="SignalP"/>
    </source>
</evidence>
<keyword evidence="3" id="KW-0378">Hydrolase</keyword>
<evidence type="ECO:0000259" key="7">
    <source>
        <dbReference type="Pfam" id="PF12913"/>
    </source>
</evidence>
<dbReference type="InterPro" id="IPR038765">
    <property type="entry name" value="Papain-like_cys_pep_sf"/>
</dbReference>
<dbReference type="Gene3D" id="3.90.1720.10">
    <property type="entry name" value="endopeptidase domain like (from Nostoc punctiforme)"/>
    <property type="match status" value="1"/>
</dbReference>
<feature type="signal peptide" evidence="5">
    <location>
        <begin position="1"/>
        <end position="25"/>
    </location>
</feature>
<dbReference type="InterPro" id="IPR000064">
    <property type="entry name" value="NLP_P60_dom"/>
</dbReference>
<dbReference type="SUPFAM" id="SSF54001">
    <property type="entry name" value="Cysteine proteinases"/>
    <property type="match status" value="1"/>
</dbReference>
<gene>
    <name evidence="8" type="ORF">OCV88_13460</name>
</gene>
<keyword evidence="9" id="KW-1185">Reference proteome</keyword>
<name>A0ABT2TM79_9FIRM</name>
<dbReference type="RefSeq" id="WP_158425957.1">
    <property type="nucleotide sequence ID" value="NZ_JAOQJQ010000006.1"/>
</dbReference>
<evidence type="ECO:0000256" key="3">
    <source>
        <dbReference type="ARBA" id="ARBA00022801"/>
    </source>
</evidence>
<evidence type="ECO:0000259" key="6">
    <source>
        <dbReference type="Pfam" id="PF00877"/>
    </source>
</evidence>
<evidence type="ECO:0000256" key="2">
    <source>
        <dbReference type="ARBA" id="ARBA00022670"/>
    </source>
</evidence>
<evidence type="ECO:0000313" key="9">
    <source>
        <dbReference type="Proteomes" id="UP001652442"/>
    </source>
</evidence>
<dbReference type="InterPro" id="IPR027017">
    <property type="entry name" value="P60_peptidase_YkfC"/>
</dbReference>
<dbReference type="PIRSF" id="PIRSF019015">
    <property type="entry name" value="P60_peptidase_YkfC"/>
    <property type="match status" value="1"/>
</dbReference>
<feature type="domain" description="SH3b1" evidence="7">
    <location>
        <begin position="177"/>
        <end position="213"/>
    </location>
</feature>
<accession>A0ABT2TM79</accession>
<evidence type="ECO:0000256" key="1">
    <source>
        <dbReference type="ARBA" id="ARBA00007074"/>
    </source>
</evidence>
<comment type="similarity">
    <text evidence="1">Belongs to the peptidase C40 family.</text>
</comment>
<keyword evidence="5" id="KW-0732">Signal</keyword>
<comment type="caution">
    <text evidence="8">The sequence shown here is derived from an EMBL/GenBank/DDBJ whole genome shotgun (WGS) entry which is preliminary data.</text>
</comment>
<evidence type="ECO:0000313" key="8">
    <source>
        <dbReference type="EMBL" id="MCU6763320.1"/>
    </source>
</evidence>
<reference evidence="8 9" key="1">
    <citation type="journal article" date="2021" name="ISME Commun">
        <title>Automated analysis of genomic sequences facilitates high-throughput and comprehensive description of bacteria.</title>
        <authorList>
            <person name="Hitch T.C.A."/>
        </authorList>
    </citation>
    <scope>NUCLEOTIDE SEQUENCE [LARGE SCALE GENOMIC DNA]</scope>
    <source>
        <strain evidence="8 9">Sanger_109</strain>
    </source>
</reference>
<keyword evidence="2" id="KW-0645">Protease</keyword>
<proteinExistence type="inferred from homology"/>
<dbReference type="Proteomes" id="UP001652442">
    <property type="component" value="Unassembled WGS sequence"/>
</dbReference>
<dbReference type="PROSITE" id="PS51257">
    <property type="entry name" value="PROKAR_LIPOPROTEIN"/>
    <property type="match status" value="1"/>
</dbReference>
<dbReference type="Pfam" id="PF12913">
    <property type="entry name" value="SH3_6"/>
    <property type="match status" value="1"/>
</dbReference>
<feature type="domain" description="NlpC/P60" evidence="6">
    <location>
        <begin position="334"/>
        <end position="415"/>
    </location>
</feature>
<dbReference type="Pfam" id="PF00877">
    <property type="entry name" value="NLPC_P60"/>
    <property type="match status" value="1"/>
</dbReference>
<protein>
    <submittedName>
        <fullName evidence="8">SH3 domain-containing protein</fullName>
    </submittedName>
</protein>
<evidence type="ECO:0000256" key="4">
    <source>
        <dbReference type="ARBA" id="ARBA00022807"/>
    </source>
</evidence>
<dbReference type="InterPro" id="IPR039439">
    <property type="entry name" value="SH3b1_dom"/>
</dbReference>